<protein>
    <submittedName>
        <fullName evidence="1">Uncharacterized protein</fullName>
    </submittedName>
</protein>
<keyword evidence="2" id="KW-1185">Reference proteome</keyword>
<evidence type="ECO:0000313" key="1">
    <source>
        <dbReference type="EMBL" id="KAK1129903.1"/>
    </source>
</evidence>
<dbReference type="Proteomes" id="UP001177670">
    <property type="component" value="Unassembled WGS sequence"/>
</dbReference>
<gene>
    <name evidence="1" type="ORF">K0M31_019604</name>
</gene>
<organism evidence="1 2">
    <name type="scientific">Melipona bicolor</name>
    <dbReference type="NCBI Taxonomy" id="60889"/>
    <lineage>
        <taxon>Eukaryota</taxon>
        <taxon>Metazoa</taxon>
        <taxon>Ecdysozoa</taxon>
        <taxon>Arthropoda</taxon>
        <taxon>Hexapoda</taxon>
        <taxon>Insecta</taxon>
        <taxon>Pterygota</taxon>
        <taxon>Neoptera</taxon>
        <taxon>Endopterygota</taxon>
        <taxon>Hymenoptera</taxon>
        <taxon>Apocrita</taxon>
        <taxon>Aculeata</taxon>
        <taxon>Apoidea</taxon>
        <taxon>Anthophila</taxon>
        <taxon>Apidae</taxon>
        <taxon>Melipona</taxon>
    </lineage>
</organism>
<reference evidence="1" key="1">
    <citation type="submission" date="2021-10" db="EMBL/GenBank/DDBJ databases">
        <title>Melipona bicolor Genome sequencing and assembly.</title>
        <authorList>
            <person name="Araujo N.S."/>
            <person name="Arias M.C."/>
        </authorList>
    </citation>
    <scope>NUCLEOTIDE SEQUENCE</scope>
    <source>
        <strain evidence="1">USP_2M_L1-L4_2017</strain>
        <tissue evidence="1">Whole body</tissue>
    </source>
</reference>
<sequence length="84" mass="9652">MFKYSIDGLSVAGLRVLLHVGTDEYSIKKEQTEEIAPENTTVPSCKPLDIFDERVIWNAQYYTLGVWQQTQLLYTYPELHSVIG</sequence>
<dbReference type="AlphaFoldDB" id="A0AA40G2R5"/>
<accession>A0AA40G2R5</accession>
<proteinExistence type="predicted"/>
<comment type="caution">
    <text evidence="1">The sequence shown here is derived from an EMBL/GenBank/DDBJ whole genome shotgun (WGS) entry which is preliminary data.</text>
</comment>
<evidence type="ECO:0000313" key="2">
    <source>
        <dbReference type="Proteomes" id="UP001177670"/>
    </source>
</evidence>
<dbReference type="EMBL" id="JAHYIQ010000008">
    <property type="protein sequence ID" value="KAK1129903.1"/>
    <property type="molecule type" value="Genomic_DNA"/>
</dbReference>
<name>A0AA40G2R5_9HYME</name>